<dbReference type="InterPro" id="IPR014729">
    <property type="entry name" value="Rossmann-like_a/b/a_fold"/>
</dbReference>
<dbReference type="InterPro" id="IPR006015">
    <property type="entry name" value="Universal_stress_UspA"/>
</dbReference>
<dbReference type="PRINTS" id="PR01438">
    <property type="entry name" value="UNVRSLSTRESS"/>
</dbReference>
<evidence type="ECO:0000259" key="2">
    <source>
        <dbReference type="Pfam" id="PF00582"/>
    </source>
</evidence>
<dbReference type="EMBL" id="WOFH01000008">
    <property type="protein sequence ID" value="MUN39638.1"/>
    <property type="molecule type" value="Genomic_DNA"/>
</dbReference>
<reference evidence="3 4" key="1">
    <citation type="submission" date="2019-11" db="EMBL/GenBank/DDBJ databases">
        <authorList>
            <person name="Cao P."/>
        </authorList>
    </citation>
    <scope>NUCLEOTIDE SEQUENCE [LARGE SCALE GENOMIC DNA]</scope>
    <source>
        <strain evidence="3 4">NEAU-AAG5</strain>
    </source>
</reference>
<dbReference type="Proteomes" id="UP000432015">
    <property type="component" value="Unassembled WGS sequence"/>
</dbReference>
<feature type="domain" description="UspA" evidence="2">
    <location>
        <begin position="152"/>
        <end position="277"/>
    </location>
</feature>
<dbReference type="AlphaFoldDB" id="A0A7K1L5E9"/>
<evidence type="ECO:0000256" key="1">
    <source>
        <dbReference type="ARBA" id="ARBA00008791"/>
    </source>
</evidence>
<name>A0A7K1L5E9_9ACTN</name>
<evidence type="ECO:0000313" key="3">
    <source>
        <dbReference type="EMBL" id="MUN39638.1"/>
    </source>
</evidence>
<dbReference type="InterPro" id="IPR006016">
    <property type="entry name" value="UspA"/>
</dbReference>
<organism evidence="3 4">
    <name type="scientific">Actinomadura litoris</name>
    <dbReference type="NCBI Taxonomy" id="2678616"/>
    <lineage>
        <taxon>Bacteria</taxon>
        <taxon>Bacillati</taxon>
        <taxon>Actinomycetota</taxon>
        <taxon>Actinomycetes</taxon>
        <taxon>Streptosporangiales</taxon>
        <taxon>Thermomonosporaceae</taxon>
        <taxon>Actinomadura</taxon>
    </lineage>
</organism>
<protein>
    <submittedName>
        <fullName evidence="3">Universal stress protein</fullName>
    </submittedName>
</protein>
<gene>
    <name evidence="3" type="ORF">GNZ18_24015</name>
</gene>
<dbReference type="Gene3D" id="3.40.50.620">
    <property type="entry name" value="HUPs"/>
    <property type="match status" value="2"/>
</dbReference>
<evidence type="ECO:0000313" key="4">
    <source>
        <dbReference type="Proteomes" id="UP000432015"/>
    </source>
</evidence>
<feature type="domain" description="UspA" evidence="2">
    <location>
        <begin position="7"/>
        <end position="140"/>
    </location>
</feature>
<proteinExistence type="inferred from homology"/>
<dbReference type="PANTHER" id="PTHR46268">
    <property type="entry name" value="STRESS RESPONSE PROTEIN NHAX"/>
    <property type="match status" value="1"/>
</dbReference>
<dbReference type="SUPFAM" id="SSF52402">
    <property type="entry name" value="Adenine nucleotide alpha hydrolases-like"/>
    <property type="match status" value="2"/>
</dbReference>
<accession>A0A7K1L5E9</accession>
<comment type="caution">
    <text evidence="3">The sequence shown here is derived from an EMBL/GenBank/DDBJ whole genome shotgun (WGS) entry which is preliminary data.</text>
</comment>
<keyword evidence="4" id="KW-1185">Reference proteome</keyword>
<sequence length="280" mass="29490">MSERRTAILVGTDGSARSERAIAWAADEAARSGRELRILHVLKTRHRLFAESATYDGPSRESQKILEDGRDAASRRQPGIKVETMIVHDRSVADGLRQYADEAAMAVIGDRGLGGFADLLLGSTGLHLAGRFPGPVVVVRGPAEPTAGEVAAGLDLLEDPAPVLDHAFAAAAARGARLRVLHAWRPAVLAIEAGVDLRAATDTFRGHLAAAVAPWRERLPGVEVVEDVVIGHPVEMLASASGNAELLVVGSRGRALPLGSVSHGVIHHARCPVAVVRPHG</sequence>
<comment type="similarity">
    <text evidence="1">Belongs to the universal stress protein A family.</text>
</comment>
<dbReference type="PANTHER" id="PTHR46268:SF6">
    <property type="entry name" value="UNIVERSAL STRESS PROTEIN UP12"/>
    <property type="match status" value="1"/>
</dbReference>
<dbReference type="Pfam" id="PF00582">
    <property type="entry name" value="Usp"/>
    <property type="match status" value="2"/>
</dbReference>
<dbReference type="RefSeq" id="WP_156218767.1">
    <property type="nucleotide sequence ID" value="NZ_WOFH01000008.1"/>
</dbReference>